<name>A0AA94HKS4_9MICO</name>
<reference evidence="1 2" key="1">
    <citation type="submission" date="2016-10" db="EMBL/GenBank/DDBJ databases">
        <authorList>
            <person name="Varghese N."/>
            <person name="Submissions S."/>
        </authorList>
    </citation>
    <scope>NUCLEOTIDE SEQUENCE [LARGE SCALE GENOMIC DNA]</scope>
    <source>
        <strain evidence="1 2">IAM 15147</strain>
    </source>
</reference>
<evidence type="ECO:0000313" key="2">
    <source>
        <dbReference type="Proteomes" id="UP000198506"/>
    </source>
</evidence>
<organism evidence="1 2">
    <name type="scientific">Agrococcus baldri</name>
    <dbReference type="NCBI Taxonomy" id="153730"/>
    <lineage>
        <taxon>Bacteria</taxon>
        <taxon>Bacillati</taxon>
        <taxon>Actinomycetota</taxon>
        <taxon>Actinomycetes</taxon>
        <taxon>Micrococcales</taxon>
        <taxon>Microbacteriaceae</taxon>
        <taxon>Agrococcus</taxon>
    </lineage>
</organism>
<protein>
    <recommendedName>
        <fullName evidence="3">Transcriptional regulator, AbiEi antitoxin, Type IV TA system</fullName>
    </recommendedName>
</protein>
<gene>
    <name evidence="1" type="ORF">SAMN04487783_0389</name>
</gene>
<keyword evidence="2" id="KW-1185">Reference proteome</keyword>
<evidence type="ECO:0000313" key="1">
    <source>
        <dbReference type="EMBL" id="SFR99809.1"/>
    </source>
</evidence>
<dbReference type="AlphaFoldDB" id="A0AA94HKS4"/>
<comment type="caution">
    <text evidence="1">The sequence shown here is derived from an EMBL/GenBank/DDBJ whole genome shotgun (WGS) entry which is preliminary data.</text>
</comment>
<accession>A0AA94HKS4</accession>
<proteinExistence type="predicted"/>
<dbReference type="RefSeq" id="WP_143102980.1">
    <property type="nucleotide sequence ID" value="NZ_FOZN01000001.1"/>
</dbReference>
<dbReference type="EMBL" id="FOZN01000001">
    <property type="protein sequence ID" value="SFR99809.1"/>
    <property type="molecule type" value="Genomic_DNA"/>
</dbReference>
<sequence length="319" mass="35614">MRESDIRIWEQRALVQRAGDLLEQSPGQPSRNATLVRIRHGVYARADEVGEDAHGVRYLARIEAVAEVRKRPIFARESALAVHGNPYGKEPERVFTAGGSKTAGLKAGVQHDRAELDDADIVECHGLLVVSLPHALADLARHRDQRVAVAAIDAALHEQRTTKAAIREALARQSRMGRAKAEAAIAFADGRAESVGESWSRVVMHLLGFSAPQLQQAVLGGSGAEYFPDFRWVLPELPRPLLGEFDGMKKYGRIAAEQGRTPQEALAREKFRDDDLRVDNDTAHWVWADLLEPTRLERILLAHRLPRVRRRSLWLPRTA</sequence>
<dbReference type="Proteomes" id="UP000198506">
    <property type="component" value="Unassembled WGS sequence"/>
</dbReference>
<evidence type="ECO:0008006" key="3">
    <source>
        <dbReference type="Google" id="ProtNLM"/>
    </source>
</evidence>